<dbReference type="Pfam" id="PF00589">
    <property type="entry name" value="Phage_integrase"/>
    <property type="match status" value="1"/>
</dbReference>
<dbReference type="Gene3D" id="1.10.443.10">
    <property type="entry name" value="Intergrase catalytic core"/>
    <property type="match status" value="1"/>
</dbReference>
<feature type="domain" description="Tyr recombinase" evidence="6">
    <location>
        <begin position="210"/>
        <end position="451"/>
    </location>
</feature>
<dbReference type="PANTHER" id="PTHR30349">
    <property type="entry name" value="PHAGE INTEGRASE-RELATED"/>
    <property type="match status" value="1"/>
</dbReference>
<protein>
    <submittedName>
        <fullName evidence="7">Gamma-mobile-trio recombinase GmtY</fullName>
    </submittedName>
</protein>
<comment type="similarity">
    <text evidence="1">Belongs to the 'phage' integrase family.</text>
</comment>
<dbReference type="Proteomes" id="UP001576762">
    <property type="component" value="Unassembled WGS sequence"/>
</dbReference>
<reference evidence="7 8" key="1">
    <citation type="submission" date="2024-09" db="EMBL/GenBank/DDBJ databases">
        <title>Draft genome sequences of 6 high pH adapted Marinobacter shengliensis sp. isolated from Mariana forearc serpentinite mud volcanoes.</title>
        <authorList>
            <person name="Elkassas S."/>
            <person name="Serres M."/>
            <person name="Michael N."/>
            <person name="Amina P."/>
            <person name="Teodora Z."/>
            <person name="Julie H."/>
        </authorList>
    </citation>
    <scope>NUCLEOTIDE SEQUENCE [LARGE SCALE GENOMIC DNA]</scope>
    <source>
        <strain evidence="7 8">EB4</strain>
    </source>
</reference>
<sequence>MLLKIYYKYEKNVLNSVCVEANIRMDNTGLQVSLPVIVTHDGLLRSYLDYLIVHRNKSRSWKDRSAFAVRLLIDYTKQNEGCFDKPYELFREFSNSLYTGTIGEDGNDPSWLRWKPRSDNDAAFLIKLITSYTDWLARQHEEKKFQINPKVKPTRYEEWMGLAAHYQKKRRAFLSHLWANNPDPSYSRYVMPRKVSGSKGTESKKSFPEGRIDDLLWDGFVRYGFETSDRIHERLDLKNVLITMLMHYGGLRLSECFHLWVEDIIPWEDGTALVKVFHPDKGKVGQNSPSRREELRQRFGLKPRFEYPKSHTLHAGWKDPKEDNENRHFLQVWWFPQSAGETFNELWRLYLTYQRYSDDDNHPFAFTTRTGAPHSIKGYNQSLKRAVERIGLPFSKEAGTTAHAHRHSYGQALSDAKSSSLIIKNALHHKSIESQQVYTELSEKQMRAHLKRLSPEQHSISAISKGISHDD</sequence>
<keyword evidence="3" id="KW-0238">DNA-binding</keyword>
<organism evidence="7 8">
    <name type="scientific">Marinobacter shengliensis</name>
    <dbReference type="NCBI Taxonomy" id="1389223"/>
    <lineage>
        <taxon>Bacteria</taxon>
        <taxon>Pseudomonadati</taxon>
        <taxon>Pseudomonadota</taxon>
        <taxon>Gammaproteobacteria</taxon>
        <taxon>Pseudomonadales</taxon>
        <taxon>Marinobacteraceae</taxon>
        <taxon>Marinobacter</taxon>
    </lineage>
</organism>
<keyword evidence="8" id="KW-1185">Reference proteome</keyword>
<evidence type="ECO:0000313" key="7">
    <source>
        <dbReference type="EMBL" id="MFB2714749.1"/>
    </source>
</evidence>
<dbReference type="EMBL" id="JBHFLD010000004">
    <property type="protein sequence ID" value="MFB2714749.1"/>
    <property type="molecule type" value="Genomic_DNA"/>
</dbReference>
<dbReference type="InterPro" id="IPR011010">
    <property type="entry name" value="DNA_brk_join_enz"/>
</dbReference>
<dbReference type="RefSeq" id="WP_323053715.1">
    <property type="nucleotide sequence ID" value="NZ_JBHFLD010000004.1"/>
</dbReference>
<name>A0ABV4W3L5_9GAMM</name>
<evidence type="ECO:0000256" key="4">
    <source>
        <dbReference type="ARBA" id="ARBA00023172"/>
    </source>
</evidence>
<accession>A0ABV4W3L5</accession>
<keyword evidence="2" id="KW-0229">DNA integration</keyword>
<dbReference type="PANTHER" id="PTHR30349:SF41">
    <property type="entry name" value="INTEGRASE_RECOMBINASE PROTEIN MJ0367-RELATED"/>
    <property type="match status" value="1"/>
</dbReference>
<dbReference type="CDD" id="cd00397">
    <property type="entry name" value="DNA_BRE_C"/>
    <property type="match status" value="1"/>
</dbReference>
<proteinExistence type="inferred from homology"/>
<evidence type="ECO:0000259" key="6">
    <source>
        <dbReference type="PROSITE" id="PS51898"/>
    </source>
</evidence>
<feature type="region of interest" description="Disordered" evidence="5">
    <location>
        <begin position="452"/>
        <end position="471"/>
    </location>
</feature>
<dbReference type="PROSITE" id="PS51898">
    <property type="entry name" value="TYR_RECOMBINASE"/>
    <property type="match status" value="1"/>
</dbReference>
<evidence type="ECO:0000256" key="1">
    <source>
        <dbReference type="ARBA" id="ARBA00008857"/>
    </source>
</evidence>
<keyword evidence="4" id="KW-0233">DNA recombination</keyword>
<dbReference type="InterPro" id="IPR013762">
    <property type="entry name" value="Integrase-like_cat_sf"/>
</dbReference>
<comment type="caution">
    <text evidence="7">The sequence shown here is derived from an EMBL/GenBank/DDBJ whole genome shotgun (WGS) entry which is preliminary data.</text>
</comment>
<dbReference type="GeneID" id="90605937"/>
<evidence type="ECO:0000256" key="3">
    <source>
        <dbReference type="ARBA" id="ARBA00023125"/>
    </source>
</evidence>
<evidence type="ECO:0000256" key="5">
    <source>
        <dbReference type="SAM" id="MobiDB-lite"/>
    </source>
</evidence>
<evidence type="ECO:0000256" key="2">
    <source>
        <dbReference type="ARBA" id="ARBA00022908"/>
    </source>
</evidence>
<dbReference type="NCBIfam" id="NF040693">
    <property type="entry name" value="recomb_GmtY"/>
    <property type="match status" value="1"/>
</dbReference>
<dbReference type="InterPro" id="IPR002104">
    <property type="entry name" value="Integrase_catalytic"/>
</dbReference>
<gene>
    <name evidence="7" type="primary">gmtY</name>
    <name evidence="7" type="ORF">ACE05E_04560</name>
</gene>
<dbReference type="InterPro" id="IPR050090">
    <property type="entry name" value="Tyrosine_recombinase_XerCD"/>
</dbReference>
<evidence type="ECO:0000313" key="8">
    <source>
        <dbReference type="Proteomes" id="UP001576762"/>
    </source>
</evidence>
<dbReference type="SUPFAM" id="SSF56349">
    <property type="entry name" value="DNA breaking-rejoining enzymes"/>
    <property type="match status" value="1"/>
</dbReference>